<dbReference type="PANTHER" id="PTHR33429">
    <property type="entry name" value="OS02G0708000 PROTEIN-RELATED"/>
    <property type="match status" value="1"/>
</dbReference>
<organism evidence="3 4">
    <name type="scientific">Amborella trichopoda</name>
    <dbReference type="NCBI Taxonomy" id="13333"/>
    <lineage>
        <taxon>Eukaryota</taxon>
        <taxon>Viridiplantae</taxon>
        <taxon>Streptophyta</taxon>
        <taxon>Embryophyta</taxon>
        <taxon>Tracheophyta</taxon>
        <taxon>Spermatophyta</taxon>
        <taxon>Magnoliopsida</taxon>
        <taxon>Amborellales</taxon>
        <taxon>Amborellaceae</taxon>
        <taxon>Amborella</taxon>
    </lineage>
</organism>
<feature type="compositionally biased region" description="Basic and acidic residues" evidence="1">
    <location>
        <begin position="103"/>
        <end position="114"/>
    </location>
</feature>
<keyword evidence="4" id="KW-1185">Reference proteome</keyword>
<dbReference type="Proteomes" id="UP000017836">
    <property type="component" value="Unassembled WGS sequence"/>
</dbReference>
<dbReference type="AlphaFoldDB" id="W1PG53"/>
<dbReference type="EMBL" id="KI393888">
    <property type="protein sequence ID" value="ERN06616.1"/>
    <property type="molecule type" value="Genomic_DNA"/>
</dbReference>
<evidence type="ECO:0000313" key="4">
    <source>
        <dbReference type="Proteomes" id="UP000017836"/>
    </source>
</evidence>
<name>W1PG53_AMBTC</name>
<gene>
    <name evidence="3" type="ORF">AMTR_s00058p00162730</name>
</gene>
<sequence length="124" mass="12804">MATAVPLDQQQPGAMYPEAVSNGPSHGGSVGPFFAVISVIAIFCALACLLGRICGGRLVGLESTYDCVGWMEMRCSSCIDGDIEHGAIINHDVPIAKVVANKDGGKDSEAKPDESQPTPLSAAT</sequence>
<feature type="region of interest" description="Disordered" evidence="1">
    <location>
        <begin position="101"/>
        <end position="124"/>
    </location>
</feature>
<dbReference type="Gramene" id="ERN06616">
    <property type="protein sequence ID" value="ERN06616"/>
    <property type="gene ID" value="AMTR_s00058p00162730"/>
</dbReference>
<keyword evidence="2" id="KW-0812">Transmembrane</keyword>
<dbReference type="OrthoDB" id="1738567at2759"/>
<keyword evidence="2" id="KW-1133">Transmembrane helix</keyword>
<protein>
    <submittedName>
        <fullName evidence="3">Uncharacterized protein</fullName>
    </submittedName>
</protein>
<keyword evidence="2" id="KW-0472">Membrane</keyword>
<evidence type="ECO:0000256" key="1">
    <source>
        <dbReference type="SAM" id="MobiDB-lite"/>
    </source>
</evidence>
<proteinExistence type="predicted"/>
<feature type="compositionally biased region" description="Polar residues" evidence="1">
    <location>
        <begin position="115"/>
        <end position="124"/>
    </location>
</feature>
<evidence type="ECO:0000256" key="2">
    <source>
        <dbReference type="SAM" id="Phobius"/>
    </source>
</evidence>
<feature type="transmembrane region" description="Helical" evidence="2">
    <location>
        <begin position="30"/>
        <end position="50"/>
    </location>
</feature>
<reference evidence="4" key="1">
    <citation type="journal article" date="2013" name="Science">
        <title>The Amborella genome and the evolution of flowering plants.</title>
        <authorList>
            <consortium name="Amborella Genome Project"/>
        </authorList>
    </citation>
    <scope>NUCLEOTIDE SEQUENCE [LARGE SCALE GENOMIC DNA]</scope>
</reference>
<evidence type="ECO:0000313" key="3">
    <source>
        <dbReference type="EMBL" id="ERN06616.1"/>
    </source>
</evidence>
<dbReference type="PANTHER" id="PTHR33429:SF23">
    <property type="entry name" value="OS02G0709350 PROTEIN"/>
    <property type="match status" value="1"/>
</dbReference>
<dbReference type="OMA" id="RYDCLEW"/>
<dbReference type="KEGG" id="atr:18434815"/>
<dbReference type="HOGENOM" id="CLU_156190_0_0_1"/>
<accession>W1PG53</accession>